<proteinExistence type="predicted"/>
<comment type="caution">
    <text evidence="1">The sequence shown here is derived from an EMBL/GenBank/DDBJ whole genome shotgun (WGS) entry which is preliminary data.</text>
</comment>
<organism evidence="1 2">
    <name type="scientific">Erysiphe neolycopersici</name>
    <dbReference type="NCBI Taxonomy" id="212602"/>
    <lineage>
        <taxon>Eukaryota</taxon>
        <taxon>Fungi</taxon>
        <taxon>Dikarya</taxon>
        <taxon>Ascomycota</taxon>
        <taxon>Pezizomycotina</taxon>
        <taxon>Leotiomycetes</taxon>
        <taxon>Erysiphales</taxon>
        <taxon>Erysiphaceae</taxon>
        <taxon>Erysiphe</taxon>
    </lineage>
</organism>
<protein>
    <submittedName>
        <fullName evidence="1">Uncharacterized protein</fullName>
    </submittedName>
</protein>
<dbReference type="EMBL" id="MCFK01001145">
    <property type="protein sequence ID" value="RKF65212.1"/>
    <property type="molecule type" value="Genomic_DNA"/>
</dbReference>
<accession>A0A420I6D2</accession>
<dbReference type="OrthoDB" id="5397183at2759"/>
<keyword evidence="2" id="KW-1185">Reference proteome</keyword>
<gene>
    <name evidence="1" type="ORF">OnM2_011012</name>
</gene>
<sequence length="627" mass="70993">MGHRFKESNEISHLSQWKINRPGPRKYQTKQSKFKPTEDLSVTSYCGWDTTEDIFKSKGFPRTTIGIQARLNHELQSACLGKEFKIRLGALSTAISRSQVKHYFHHDKQITSCNNFYHDGSESTGILGNYEYHQGQNETFTTAGSSILIQDNPLLNTSIKVDRMDFSKISVNKVGLKESNGISTLTQPSSKLSISNPIVDKQAVQGNTVISIYLSGNRDKMKSFDLRGERQLNIDNDILEEESVSQELCGESFTPENSCFKEFDEGIEDGDFLAAEPSNLTPSDELLSIGKGSYSKLIQSPSLSAVSGKNLLVTYQIESKVDSYSIDGKILSFPNPNHENTPEKPVGIEISQKLLQENETCPINSIAENAYQNTLNLEKDLNESLVQSKKPKESKFQADLRACVGLDHITRTELQQRKLKPVPRPISKSFFDNQDRELASHPVASVQGDCYEFYDSDIFSRIKFPQLVNNDSPIIGLSSSNCLRTCFHIQEMINEAQRFMTLNTAPVIELFAHVHHSYRETNTTRQIFQFSDMWLDKPSFLNGILMNYKAARLIDEESQIFIDNDSKKQLARILATPKRIEEKGTMNRKTDTTISSSSSSSWLLHIISIRKTDLEEMNWTRRIVNAY</sequence>
<evidence type="ECO:0000313" key="1">
    <source>
        <dbReference type="EMBL" id="RKF65212.1"/>
    </source>
</evidence>
<name>A0A420I6D2_9PEZI</name>
<evidence type="ECO:0000313" key="2">
    <source>
        <dbReference type="Proteomes" id="UP000286134"/>
    </source>
</evidence>
<dbReference type="Proteomes" id="UP000286134">
    <property type="component" value="Unassembled WGS sequence"/>
</dbReference>
<reference evidence="1 2" key="1">
    <citation type="journal article" date="2018" name="BMC Genomics">
        <title>Comparative genome analyses reveal sequence features reflecting distinct modes of host-adaptation between dicot and monocot powdery mildew.</title>
        <authorList>
            <person name="Wu Y."/>
            <person name="Ma X."/>
            <person name="Pan Z."/>
            <person name="Kale S.D."/>
            <person name="Song Y."/>
            <person name="King H."/>
            <person name="Zhang Q."/>
            <person name="Presley C."/>
            <person name="Deng X."/>
            <person name="Wei C.I."/>
            <person name="Xiao S."/>
        </authorList>
    </citation>
    <scope>NUCLEOTIDE SEQUENCE [LARGE SCALE GENOMIC DNA]</scope>
    <source>
        <strain evidence="1">UMSG2</strain>
    </source>
</reference>
<dbReference type="AlphaFoldDB" id="A0A420I6D2"/>